<organism evidence="2 3">
    <name type="scientific">Saccharothrix saharensis</name>
    <dbReference type="NCBI Taxonomy" id="571190"/>
    <lineage>
        <taxon>Bacteria</taxon>
        <taxon>Bacillati</taxon>
        <taxon>Actinomycetota</taxon>
        <taxon>Actinomycetes</taxon>
        <taxon>Pseudonocardiales</taxon>
        <taxon>Pseudonocardiaceae</taxon>
        <taxon>Saccharothrix</taxon>
    </lineage>
</organism>
<dbReference type="AlphaFoldDB" id="A0A543JP03"/>
<evidence type="ECO:0000259" key="1">
    <source>
        <dbReference type="Pfam" id="PF14452"/>
    </source>
</evidence>
<dbReference type="EMBL" id="VFPP01000001">
    <property type="protein sequence ID" value="TQM84508.1"/>
    <property type="molecule type" value="Genomic_DNA"/>
</dbReference>
<sequence length="90" mass="9934">MTDVTAENSDTHRPPRHLQVTVNGQQVMLDDRRMTGLEIKRAAIAQGVAITETFQLSVKQGKHYDVVGNTDEVTVREGLEFLAVAPDDNS</sequence>
<dbReference type="Pfam" id="PF14452">
    <property type="entry name" value="Multi_ubiq"/>
    <property type="match status" value="1"/>
</dbReference>
<proteinExistence type="predicted"/>
<dbReference type="OrthoDB" id="3386327at2"/>
<evidence type="ECO:0000313" key="2">
    <source>
        <dbReference type="EMBL" id="TQM84508.1"/>
    </source>
</evidence>
<dbReference type="RefSeq" id="WP_141982681.1">
    <property type="nucleotide sequence ID" value="NZ_VFPP01000001.1"/>
</dbReference>
<name>A0A543JP03_9PSEU</name>
<evidence type="ECO:0000313" key="3">
    <source>
        <dbReference type="Proteomes" id="UP000316628"/>
    </source>
</evidence>
<dbReference type="Proteomes" id="UP000316628">
    <property type="component" value="Unassembled WGS sequence"/>
</dbReference>
<reference evidence="2 3" key="1">
    <citation type="submission" date="2019-06" db="EMBL/GenBank/DDBJ databases">
        <title>Sequencing the genomes of 1000 actinobacteria strains.</title>
        <authorList>
            <person name="Klenk H.-P."/>
        </authorList>
    </citation>
    <scope>NUCLEOTIDE SEQUENCE [LARGE SCALE GENOMIC DNA]</scope>
    <source>
        <strain evidence="2 3">DSM 45456</strain>
    </source>
</reference>
<keyword evidence="3" id="KW-1185">Reference proteome</keyword>
<protein>
    <submittedName>
        <fullName evidence="2">Multiubiquitin</fullName>
    </submittedName>
</protein>
<dbReference type="InterPro" id="IPR027802">
    <property type="entry name" value="Multi-ubiquitin_dom"/>
</dbReference>
<feature type="domain" description="Multi-ubiquitin" evidence="1">
    <location>
        <begin position="19"/>
        <end position="86"/>
    </location>
</feature>
<gene>
    <name evidence="2" type="ORF">FHX81_6956</name>
</gene>
<comment type="caution">
    <text evidence="2">The sequence shown here is derived from an EMBL/GenBank/DDBJ whole genome shotgun (WGS) entry which is preliminary data.</text>
</comment>
<accession>A0A543JP03</accession>